<dbReference type="RefSeq" id="WP_074678409.1">
    <property type="nucleotide sequence ID" value="NZ_CBCSET010000001.1"/>
</dbReference>
<evidence type="ECO:0000313" key="6">
    <source>
        <dbReference type="Proteomes" id="UP001278050"/>
    </source>
</evidence>
<keyword evidence="6" id="KW-1185">Reference proteome</keyword>
<dbReference type="EMBL" id="JAWXXP010000001">
    <property type="protein sequence ID" value="MDX5990792.1"/>
    <property type="molecule type" value="Genomic_DNA"/>
</dbReference>
<dbReference type="EMBL" id="FNAE01000003">
    <property type="protein sequence ID" value="SDE61671.1"/>
    <property type="molecule type" value="Genomic_DNA"/>
</dbReference>
<dbReference type="AlphaFoldDB" id="A0A1G7EDF3"/>
<sequence length="177" mass="20466">MPTLDKTIAHLTRLQAICVEGRRTCRLLASGAQDALLRDFLGERERDYSALIVCLQIQITTYGGRATWHVSLAGLWQRCWYELTSLFAPTNDRTRLEVALRLETRSRRGFESLLAQELSPEFHQQLDGYHQRTIAAVKQLQSALEQWPHLDTLKREHHPDSEQIDSERHPHKWGQGT</sequence>
<reference evidence="4 5" key="1">
    <citation type="submission" date="2016-10" db="EMBL/GenBank/DDBJ databases">
        <authorList>
            <person name="de Groot N.N."/>
        </authorList>
    </citation>
    <scope>NUCLEOTIDE SEQUENCE [LARGE SCALE GENOMIC DNA]</scope>
    <source>
        <strain evidence="4 5">JCM 10630</strain>
    </source>
</reference>
<dbReference type="Proteomes" id="UP001278050">
    <property type="component" value="Unassembled WGS sequence"/>
</dbReference>
<name>A0A1G7EDF3_9GAMM</name>
<feature type="compositionally biased region" description="Basic and acidic residues" evidence="1">
    <location>
        <begin position="156"/>
        <end position="168"/>
    </location>
</feature>
<evidence type="ECO:0000313" key="5">
    <source>
        <dbReference type="Proteomes" id="UP000182413"/>
    </source>
</evidence>
<evidence type="ECO:0000313" key="3">
    <source>
        <dbReference type="EMBL" id="MDX5990792.1"/>
    </source>
</evidence>
<gene>
    <name evidence="4" type="ORF">SAMN05216575_103287</name>
    <name evidence="3" type="ORF">SIM71_01830</name>
</gene>
<evidence type="ECO:0000256" key="1">
    <source>
        <dbReference type="SAM" id="MobiDB-lite"/>
    </source>
</evidence>
<dbReference type="Pfam" id="PF09537">
    <property type="entry name" value="DUF2383"/>
    <property type="match status" value="1"/>
</dbReference>
<proteinExistence type="predicted"/>
<dbReference type="OrthoDB" id="7023379at2"/>
<dbReference type="Gene3D" id="1.20.1260.10">
    <property type="match status" value="1"/>
</dbReference>
<organism evidence="4 5">
    <name type="scientific">Ectopseudomonas alcaliphila</name>
    <dbReference type="NCBI Taxonomy" id="101564"/>
    <lineage>
        <taxon>Bacteria</taxon>
        <taxon>Pseudomonadati</taxon>
        <taxon>Pseudomonadota</taxon>
        <taxon>Gammaproteobacteria</taxon>
        <taxon>Pseudomonadales</taxon>
        <taxon>Pseudomonadaceae</taxon>
        <taxon>Ectopseudomonas</taxon>
    </lineage>
</organism>
<evidence type="ECO:0000259" key="2">
    <source>
        <dbReference type="Pfam" id="PF09537"/>
    </source>
</evidence>
<feature type="region of interest" description="Disordered" evidence="1">
    <location>
        <begin position="156"/>
        <end position="177"/>
    </location>
</feature>
<dbReference type="NCBIfam" id="TIGR02284">
    <property type="entry name" value="PA2169 family four-helix-bundle protein"/>
    <property type="match status" value="1"/>
</dbReference>
<evidence type="ECO:0000313" key="4">
    <source>
        <dbReference type="EMBL" id="SDE61671.1"/>
    </source>
</evidence>
<dbReference type="InterPro" id="IPR019052">
    <property type="entry name" value="DUF2383"/>
</dbReference>
<dbReference type="InterPro" id="IPR012347">
    <property type="entry name" value="Ferritin-like"/>
</dbReference>
<protein>
    <submittedName>
        <fullName evidence="3">PA2169 family four-helix-bundle protein</fullName>
    </submittedName>
</protein>
<feature type="domain" description="DUF2383" evidence="2">
    <location>
        <begin position="7"/>
        <end position="115"/>
    </location>
</feature>
<dbReference type="Proteomes" id="UP000182413">
    <property type="component" value="Unassembled WGS sequence"/>
</dbReference>
<dbReference type="InterPro" id="IPR011971">
    <property type="entry name" value="CHP02284"/>
</dbReference>
<reference evidence="3 6" key="2">
    <citation type="submission" date="2023-11" db="EMBL/GenBank/DDBJ databases">
        <title>MicrobeMod: A computational toolkit for identifying prokaryotic methylation and restriction-modification with nanopore sequencing.</title>
        <authorList>
            <person name="Crits-Christoph A."/>
            <person name="Kang S.C."/>
            <person name="Lee H."/>
            <person name="Ostrov N."/>
        </authorList>
    </citation>
    <scope>NUCLEOTIDE SEQUENCE [LARGE SCALE GENOMIC DNA]</scope>
    <source>
        <strain evidence="3 6">ATCC BAA-571</strain>
    </source>
</reference>
<accession>A0A1G7EDF3</accession>